<gene>
    <name evidence="1" type="ORF">E2C01_086456</name>
</gene>
<keyword evidence="2" id="KW-1185">Reference proteome</keyword>
<accession>A0A5B7J3V8</accession>
<organism evidence="1 2">
    <name type="scientific">Portunus trituberculatus</name>
    <name type="common">Swimming crab</name>
    <name type="synonym">Neptunus trituberculatus</name>
    <dbReference type="NCBI Taxonomy" id="210409"/>
    <lineage>
        <taxon>Eukaryota</taxon>
        <taxon>Metazoa</taxon>
        <taxon>Ecdysozoa</taxon>
        <taxon>Arthropoda</taxon>
        <taxon>Crustacea</taxon>
        <taxon>Multicrustacea</taxon>
        <taxon>Malacostraca</taxon>
        <taxon>Eumalacostraca</taxon>
        <taxon>Eucarida</taxon>
        <taxon>Decapoda</taxon>
        <taxon>Pleocyemata</taxon>
        <taxon>Brachyura</taxon>
        <taxon>Eubrachyura</taxon>
        <taxon>Portunoidea</taxon>
        <taxon>Portunidae</taxon>
        <taxon>Portuninae</taxon>
        <taxon>Portunus</taxon>
    </lineage>
</organism>
<reference evidence="1 2" key="1">
    <citation type="submission" date="2019-05" db="EMBL/GenBank/DDBJ databases">
        <title>Another draft genome of Portunus trituberculatus and its Hox gene families provides insights of decapod evolution.</title>
        <authorList>
            <person name="Jeong J.-H."/>
            <person name="Song I."/>
            <person name="Kim S."/>
            <person name="Choi T."/>
            <person name="Kim D."/>
            <person name="Ryu S."/>
            <person name="Kim W."/>
        </authorList>
    </citation>
    <scope>NUCLEOTIDE SEQUENCE [LARGE SCALE GENOMIC DNA]</scope>
    <source>
        <tissue evidence="1">Muscle</tissue>
    </source>
</reference>
<name>A0A5B7J3V8_PORTR</name>
<proteinExistence type="predicted"/>
<dbReference type="Proteomes" id="UP000324222">
    <property type="component" value="Unassembled WGS sequence"/>
</dbReference>
<evidence type="ECO:0000313" key="1">
    <source>
        <dbReference type="EMBL" id="MPC91420.1"/>
    </source>
</evidence>
<comment type="caution">
    <text evidence="1">The sequence shown here is derived from an EMBL/GenBank/DDBJ whole genome shotgun (WGS) entry which is preliminary data.</text>
</comment>
<dbReference type="AlphaFoldDB" id="A0A5B7J3V8"/>
<sequence>MCEAEDSTTAGDQTQPAHAQPITLKGLRVCEAPDAPAYPPLPLTPCLRSLCQLPTPISPFIPLPDTTLRDEGQPELPLLLCRPDVEPSIGRNFMGRCGTVEPCALWDPRGLQAHGFKSCPRSECKLGFLTWGKSFLAGQLSDAKDCPLVPTTPSLRSGPSTPGQSLPNITEAGILLVVCCLLN</sequence>
<evidence type="ECO:0000313" key="2">
    <source>
        <dbReference type="Proteomes" id="UP000324222"/>
    </source>
</evidence>
<dbReference type="EMBL" id="VSRR010087713">
    <property type="protein sequence ID" value="MPC91420.1"/>
    <property type="molecule type" value="Genomic_DNA"/>
</dbReference>
<protein>
    <submittedName>
        <fullName evidence="1">Uncharacterized protein</fullName>
    </submittedName>
</protein>